<name>A0A553QM70_9TELE</name>
<evidence type="ECO:0000313" key="2">
    <source>
        <dbReference type="Proteomes" id="UP000316079"/>
    </source>
</evidence>
<sequence>MSEKQASTSSRSQNKHIQELRLQAFPEGPQECWVRSPDVHPSPVTKRRVSSFSVMHDEEQKWKQNDGASAPSTAELHMNHTNGPENLHFLYGTLKELKKHPGGKERVLIEAKKTLLVSDGVRNEPLTLPETKPRMSHAPNVQSLSLTSTVGDRTAILSPTEGTLNTPHVSVGFHQCCGFLPHT</sequence>
<protein>
    <submittedName>
        <fullName evidence="1">Uncharacterized protein</fullName>
    </submittedName>
</protein>
<gene>
    <name evidence="1" type="ORF">DNTS_020392</name>
</gene>
<dbReference type="AlphaFoldDB" id="A0A553QM70"/>
<reference evidence="1 2" key="1">
    <citation type="journal article" date="2019" name="Sci. Data">
        <title>Hybrid genome assembly and annotation of Danionella translucida.</title>
        <authorList>
            <person name="Kadobianskyi M."/>
            <person name="Schulze L."/>
            <person name="Schuelke M."/>
            <person name="Judkewitz B."/>
        </authorList>
    </citation>
    <scope>NUCLEOTIDE SEQUENCE [LARGE SCALE GENOMIC DNA]</scope>
    <source>
        <strain evidence="1 2">Bolton</strain>
    </source>
</reference>
<comment type="caution">
    <text evidence="1">The sequence shown here is derived from an EMBL/GenBank/DDBJ whole genome shotgun (WGS) entry which is preliminary data.</text>
</comment>
<organism evidence="1 2">
    <name type="scientific">Danionella cerebrum</name>
    <dbReference type="NCBI Taxonomy" id="2873325"/>
    <lineage>
        <taxon>Eukaryota</taxon>
        <taxon>Metazoa</taxon>
        <taxon>Chordata</taxon>
        <taxon>Craniata</taxon>
        <taxon>Vertebrata</taxon>
        <taxon>Euteleostomi</taxon>
        <taxon>Actinopterygii</taxon>
        <taxon>Neopterygii</taxon>
        <taxon>Teleostei</taxon>
        <taxon>Ostariophysi</taxon>
        <taxon>Cypriniformes</taxon>
        <taxon>Danionidae</taxon>
        <taxon>Danioninae</taxon>
        <taxon>Danionella</taxon>
    </lineage>
</organism>
<proteinExistence type="predicted"/>
<dbReference type="EMBL" id="SRMA01025779">
    <property type="protein sequence ID" value="TRY91091.1"/>
    <property type="molecule type" value="Genomic_DNA"/>
</dbReference>
<accession>A0A553QM70</accession>
<dbReference type="Proteomes" id="UP000316079">
    <property type="component" value="Unassembled WGS sequence"/>
</dbReference>
<evidence type="ECO:0000313" key="1">
    <source>
        <dbReference type="EMBL" id="TRY91091.1"/>
    </source>
</evidence>
<keyword evidence="2" id="KW-1185">Reference proteome</keyword>